<name>A0AAD2SUD5_STRCV</name>
<proteinExistence type="predicted"/>
<gene>
    <name evidence="1" type="ORF">HMPREF1044_0574</name>
</gene>
<reference evidence="1 2" key="1">
    <citation type="submission" date="2012-01" db="EMBL/GenBank/DDBJ databases">
        <authorList>
            <person name="Harkins D.M."/>
            <person name="Madupu R."/>
            <person name="Durkin A.S."/>
            <person name="Torralba M."/>
            <person name="Methe B."/>
            <person name="Sutton G.G."/>
            <person name="Nelson K.E."/>
        </authorList>
    </citation>
    <scope>NUCLEOTIDE SEQUENCE [LARGE SCALE GENOMIC DNA]</scope>
    <source>
        <strain evidence="1 2">SK53</strain>
    </source>
</reference>
<accession>A0AAD2SUD5</accession>
<sequence>MDQINEKFQQFLSGKKLRFKETGNRSFVDLSREVTNN</sequence>
<dbReference type="EMBL" id="AICQ01000047">
    <property type="protein sequence ID" value="EID18881.1"/>
    <property type="molecule type" value="Genomic_DNA"/>
</dbReference>
<organism evidence="1 2">
    <name type="scientific">Streptococcus constellatus subsp. constellatus SK53</name>
    <dbReference type="NCBI Taxonomy" id="1095730"/>
    <lineage>
        <taxon>Bacteria</taxon>
        <taxon>Bacillati</taxon>
        <taxon>Bacillota</taxon>
        <taxon>Bacilli</taxon>
        <taxon>Lactobacillales</taxon>
        <taxon>Streptococcaceae</taxon>
        <taxon>Streptococcus</taxon>
        <taxon>Streptococcus anginosus group</taxon>
    </lineage>
</organism>
<comment type="caution">
    <text evidence="1">The sequence shown here is derived from an EMBL/GenBank/DDBJ whole genome shotgun (WGS) entry which is preliminary data.</text>
</comment>
<dbReference type="Proteomes" id="UP000005070">
    <property type="component" value="Unassembled WGS sequence"/>
</dbReference>
<dbReference type="AlphaFoldDB" id="A0AAD2SUD5"/>
<evidence type="ECO:0000313" key="2">
    <source>
        <dbReference type="Proteomes" id="UP000005070"/>
    </source>
</evidence>
<evidence type="ECO:0000313" key="1">
    <source>
        <dbReference type="EMBL" id="EID18881.1"/>
    </source>
</evidence>
<protein>
    <submittedName>
        <fullName evidence="1">Uncharacterized protein</fullName>
    </submittedName>
</protein>